<evidence type="ECO:0000256" key="1">
    <source>
        <dbReference type="SAM" id="Phobius"/>
    </source>
</evidence>
<keyword evidence="1" id="KW-1133">Transmembrane helix</keyword>
<comment type="caution">
    <text evidence="2">The sequence shown here is derived from an EMBL/GenBank/DDBJ whole genome shotgun (WGS) entry which is preliminary data.</text>
</comment>
<feature type="transmembrane region" description="Helical" evidence="1">
    <location>
        <begin position="202"/>
        <end position="227"/>
    </location>
</feature>
<name>K0TEY9_THAOC</name>
<dbReference type="Proteomes" id="UP000266841">
    <property type="component" value="Unassembled WGS sequence"/>
</dbReference>
<evidence type="ECO:0000313" key="2">
    <source>
        <dbReference type="EMBL" id="EJK75985.1"/>
    </source>
</evidence>
<dbReference type="EMBL" id="AGNL01002617">
    <property type="protein sequence ID" value="EJK75985.1"/>
    <property type="molecule type" value="Genomic_DNA"/>
</dbReference>
<reference evidence="2 3" key="1">
    <citation type="journal article" date="2012" name="Genome Biol.">
        <title>Genome and low-iron response of an oceanic diatom adapted to chronic iron limitation.</title>
        <authorList>
            <person name="Lommer M."/>
            <person name="Specht M."/>
            <person name="Roy A.S."/>
            <person name="Kraemer L."/>
            <person name="Andreson R."/>
            <person name="Gutowska M.A."/>
            <person name="Wolf J."/>
            <person name="Bergner S.V."/>
            <person name="Schilhabel M.B."/>
            <person name="Klostermeier U.C."/>
            <person name="Beiko R.G."/>
            <person name="Rosenstiel P."/>
            <person name="Hippler M."/>
            <person name="Laroche J."/>
        </authorList>
    </citation>
    <scope>NUCLEOTIDE SEQUENCE [LARGE SCALE GENOMIC DNA]</scope>
    <source>
        <strain evidence="2 3">CCMP1005</strain>
    </source>
</reference>
<keyword evidence="3" id="KW-1185">Reference proteome</keyword>
<keyword evidence="1" id="KW-0812">Transmembrane</keyword>
<accession>K0TEY9</accession>
<keyword evidence="1" id="KW-0472">Membrane</keyword>
<evidence type="ECO:0000313" key="3">
    <source>
        <dbReference type="Proteomes" id="UP000266841"/>
    </source>
</evidence>
<protein>
    <submittedName>
        <fullName evidence="2">Uncharacterized protein</fullName>
    </submittedName>
</protein>
<proteinExistence type="predicted"/>
<sequence length="404" mass="43463">SRSTRAPPPPARTTRASVIGRVPRERNRQVILAVVLVRADQTLVASVGVYPVVPDDRDRAVGRAPPCTAGRRACLLVRTLSGTTPPFAGGGRTRSHLALALMPGSFSAWRCGASGSHRSGGGEEDESVKLPEVGMGWSRNVRMAHLGAEYLRALGGDIISAAVIVFAEEELAAEAAFSTSSSSPPALALGLPRRGRLLSARLFFVVGPCWRVFVVVVVVIVVVIVVVDDCRCRCHRLVIELALLRAADDGLSKVEELGLRPPPNTSTDEEIHLTLPIRVWYADHLRGAGEQRGEAEVHIGGAATPARDERYLQAPRSPKSAISPTVKHDLWHVALKYNSSLKPFDSEKSLSQTSGNVKVSHNITSAGVRGPDKGSMVKHRHGGLGLVTQEEHGPPEMRWDNHTN</sequence>
<dbReference type="AlphaFoldDB" id="K0TEY9"/>
<organism evidence="2 3">
    <name type="scientific">Thalassiosira oceanica</name>
    <name type="common">Marine diatom</name>
    <dbReference type="NCBI Taxonomy" id="159749"/>
    <lineage>
        <taxon>Eukaryota</taxon>
        <taxon>Sar</taxon>
        <taxon>Stramenopiles</taxon>
        <taxon>Ochrophyta</taxon>
        <taxon>Bacillariophyta</taxon>
        <taxon>Coscinodiscophyceae</taxon>
        <taxon>Thalassiosirophycidae</taxon>
        <taxon>Thalassiosirales</taxon>
        <taxon>Thalassiosiraceae</taxon>
        <taxon>Thalassiosira</taxon>
    </lineage>
</organism>
<gene>
    <name evidence="2" type="ORF">THAOC_02272</name>
</gene>
<feature type="non-terminal residue" evidence="2">
    <location>
        <position position="1"/>
    </location>
</feature>